<dbReference type="GO" id="GO:0043596">
    <property type="term" value="C:nuclear replication fork"/>
    <property type="evidence" value="ECO:0007669"/>
    <property type="project" value="EnsemblFungi"/>
</dbReference>
<feature type="region of interest" description="Disordered" evidence="6">
    <location>
        <begin position="442"/>
        <end position="485"/>
    </location>
</feature>
<dbReference type="GO" id="GO:1902977">
    <property type="term" value="P:mitotic DNA replication preinitiation complex assembly"/>
    <property type="evidence" value="ECO:0007669"/>
    <property type="project" value="TreeGrafter"/>
</dbReference>
<proteinExistence type="inferred from homology"/>
<dbReference type="STRING" id="669874.A0A1E4TTI3"/>
<dbReference type="GO" id="GO:0003697">
    <property type="term" value="F:single-stranded DNA binding"/>
    <property type="evidence" value="ECO:0007669"/>
    <property type="project" value="EnsemblFungi"/>
</dbReference>
<dbReference type="OrthoDB" id="10258882at2759"/>
<dbReference type="Proteomes" id="UP000094236">
    <property type="component" value="Unassembled WGS sequence"/>
</dbReference>
<evidence type="ECO:0000256" key="4">
    <source>
        <dbReference type="ARBA" id="ARBA00023242"/>
    </source>
</evidence>
<feature type="compositionally biased region" description="Acidic residues" evidence="6">
    <location>
        <begin position="155"/>
        <end position="180"/>
    </location>
</feature>
<evidence type="ECO:0000256" key="3">
    <source>
        <dbReference type="ARBA" id="ARBA00022705"/>
    </source>
</evidence>
<keyword evidence="3" id="KW-0235">DNA replication</keyword>
<feature type="region of interest" description="Disordered" evidence="6">
    <location>
        <begin position="155"/>
        <end position="193"/>
    </location>
</feature>
<evidence type="ECO:0000256" key="1">
    <source>
        <dbReference type="ARBA" id="ARBA00004123"/>
    </source>
</evidence>
<dbReference type="GO" id="GO:0000727">
    <property type="term" value="P:double-strand break repair via break-induced replication"/>
    <property type="evidence" value="ECO:0007669"/>
    <property type="project" value="EnsemblFungi"/>
</dbReference>
<dbReference type="EMBL" id="KV454015">
    <property type="protein sequence ID" value="ODV95051.1"/>
    <property type="molecule type" value="Genomic_DNA"/>
</dbReference>
<dbReference type="GO" id="GO:0071162">
    <property type="term" value="C:CMG complex"/>
    <property type="evidence" value="ECO:0007669"/>
    <property type="project" value="EnsemblFungi"/>
</dbReference>
<comment type="similarity">
    <text evidence="2">Belongs to the CDC45 family.</text>
</comment>
<reference evidence="8" key="1">
    <citation type="submission" date="2016-05" db="EMBL/GenBank/DDBJ databases">
        <title>Comparative genomics of biotechnologically important yeasts.</title>
        <authorList>
            <consortium name="DOE Joint Genome Institute"/>
            <person name="Riley R."/>
            <person name="Haridas S."/>
            <person name="Wolfe K.H."/>
            <person name="Lopes M.R."/>
            <person name="Hittinger C.T."/>
            <person name="Goker M."/>
            <person name="Salamov A."/>
            <person name="Wisecaver J."/>
            <person name="Long T.M."/>
            <person name="Aerts A.L."/>
            <person name="Barry K."/>
            <person name="Choi C."/>
            <person name="Clum A."/>
            <person name="Coughlan A.Y."/>
            <person name="Deshpande S."/>
            <person name="Douglass A.P."/>
            <person name="Hanson S.J."/>
            <person name="Klenk H.-P."/>
            <person name="Labutti K."/>
            <person name="Lapidus A."/>
            <person name="Lindquist E."/>
            <person name="Lipzen A."/>
            <person name="Meier-Kolthoff J.P."/>
            <person name="Ohm R.A."/>
            <person name="Otillar R.P."/>
            <person name="Pangilinan J."/>
            <person name="Peng Y."/>
            <person name="Rokas A."/>
            <person name="Rosa C.A."/>
            <person name="Scheuner C."/>
            <person name="Sibirny A.A."/>
            <person name="Slot J.C."/>
            <person name="Stielow J.B."/>
            <person name="Sun H."/>
            <person name="Kurtzman C.P."/>
            <person name="Blackwell M."/>
            <person name="Grigoriev I.V."/>
            <person name="Jeffries T.W."/>
        </authorList>
    </citation>
    <scope>NUCLEOTIDE SEQUENCE [LARGE SCALE GENOMIC DNA]</scope>
    <source>
        <strain evidence="8">NRRL Y-2460</strain>
    </source>
</reference>
<dbReference type="InterPro" id="IPR003874">
    <property type="entry name" value="CDC45"/>
</dbReference>
<name>A0A1E4TTI3_PACTA</name>
<evidence type="ECO:0008006" key="9">
    <source>
        <dbReference type="Google" id="ProtNLM"/>
    </source>
</evidence>
<dbReference type="PANTHER" id="PTHR10507">
    <property type="entry name" value="CDC45-RELATED PROTEIN"/>
    <property type="match status" value="1"/>
</dbReference>
<accession>A0A1E4TTI3</accession>
<comment type="subcellular location">
    <subcellularLocation>
        <location evidence="1">Nucleus</location>
    </subcellularLocation>
</comment>
<dbReference type="Pfam" id="PF02724">
    <property type="entry name" value="CDC45"/>
    <property type="match status" value="1"/>
</dbReference>
<evidence type="ECO:0000256" key="5">
    <source>
        <dbReference type="ARBA" id="ARBA00023306"/>
    </source>
</evidence>
<evidence type="ECO:0000313" key="8">
    <source>
        <dbReference type="Proteomes" id="UP000094236"/>
    </source>
</evidence>
<feature type="region of interest" description="Disordered" evidence="6">
    <location>
        <begin position="627"/>
        <end position="647"/>
    </location>
</feature>
<feature type="compositionally biased region" description="Acidic residues" evidence="6">
    <location>
        <begin position="463"/>
        <end position="483"/>
    </location>
</feature>
<keyword evidence="5" id="KW-0131">Cell cycle</keyword>
<dbReference type="GO" id="GO:0006270">
    <property type="term" value="P:DNA replication initiation"/>
    <property type="evidence" value="ECO:0007669"/>
    <property type="project" value="EnsemblFungi"/>
</dbReference>
<gene>
    <name evidence="7" type="ORF">PACTADRAFT_70269</name>
</gene>
<sequence length="698" mass="80295">MYLNPSEFSKAFEDIKSTSLSHSTCKLVIFASCLNVDAICASKILTAVLKKNLISFQLIPVVGYSDLKLKFSNLDMDIRNVVILGCGAMVDLETYLEIDNESTDERKIYVIDGQRPWNLDNIFGSHTIVCFDDGLIEEKLEKEKAAYMVLVSIDSEAEEEDDDEEEEEEEEEEIQDDDENSSQGKRKIQSTNGSSSKKRKLFLDENEKIIENYYNMGTTTITSISLQIYTLLSTIGETSLEPLWLTIVGTSTFIQQFPNIYDRIFPVLKDEVIRLEQSNIQNRQNTDFYNGNNMNNTNNTRTPDTNNLIIDKDYSLFLLRHWNLYNSFFYSNLVNSKLQLYTVEGRKNLNKLFAKMGISLSAANQNWKYLDIDLKKKLNFIFQKYLKFYDLEKIIKDGFIKNFGYKGSISANEFAEAVTALLEYNHDIKINKNNLDAEVTKNGIGEHHNENKRKQNGTNNGNYEEENDDADSDADNVETDDDEAQKVTRLTAKREAQYITNFWKSFDSLSNFELILKGLKIAKIQQKLIFDKGFEIFEKRSIKNLRVFRLVVLKDDLISINNNNNNYGNNFFQNPLMLTKLGNWLLECCSELDSQKNKDLPLIIAALDPETDTYLLCGLSSLNRKNDNDGDTKRENHDKNENIEENNDENLRINKFSQSFQKIVQSTGVAAKIDSFDGTVITIKKEDLQPFLERLCFV</sequence>
<evidence type="ECO:0000313" key="7">
    <source>
        <dbReference type="EMBL" id="ODV95051.1"/>
    </source>
</evidence>
<evidence type="ECO:0000256" key="2">
    <source>
        <dbReference type="ARBA" id="ARBA00010727"/>
    </source>
</evidence>
<dbReference type="AlphaFoldDB" id="A0A1E4TTI3"/>
<feature type="compositionally biased region" description="Basic and acidic residues" evidence="6">
    <location>
        <begin position="627"/>
        <end position="642"/>
    </location>
</feature>
<organism evidence="7 8">
    <name type="scientific">Pachysolen tannophilus NRRL Y-2460</name>
    <dbReference type="NCBI Taxonomy" id="669874"/>
    <lineage>
        <taxon>Eukaryota</taxon>
        <taxon>Fungi</taxon>
        <taxon>Dikarya</taxon>
        <taxon>Ascomycota</taxon>
        <taxon>Saccharomycotina</taxon>
        <taxon>Pichiomycetes</taxon>
        <taxon>Pachysolenaceae</taxon>
        <taxon>Pachysolen</taxon>
    </lineage>
</organism>
<keyword evidence="8" id="KW-1185">Reference proteome</keyword>
<protein>
    <recommendedName>
        <fullName evidence="9">CDC45-like protein</fullName>
    </recommendedName>
</protein>
<keyword evidence="4" id="KW-0539">Nucleus</keyword>
<feature type="compositionally biased region" description="Basic and acidic residues" evidence="6">
    <location>
        <begin position="444"/>
        <end position="453"/>
    </location>
</feature>
<dbReference type="GO" id="GO:0003682">
    <property type="term" value="F:chromatin binding"/>
    <property type="evidence" value="ECO:0007669"/>
    <property type="project" value="EnsemblFungi"/>
</dbReference>
<dbReference type="GO" id="GO:0003688">
    <property type="term" value="F:DNA replication origin binding"/>
    <property type="evidence" value="ECO:0007669"/>
    <property type="project" value="EnsemblFungi"/>
</dbReference>
<evidence type="ECO:0000256" key="6">
    <source>
        <dbReference type="SAM" id="MobiDB-lite"/>
    </source>
</evidence>
<dbReference type="PANTHER" id="PTHR10507:SF0">
    <property type="entry name" value="CELL DIVISION CONTROL PROTEIN 45 HOMOLOG"/>
    <property type="match status" value="1"/>
</dbReference>